<reference evidence="1" key="1">
    <citation type="journal article" date="2014" name="Int. J. Syst. Evol. Microbiol.">
        <title>Complete genome sequence of Corynebacterium casei LMG S-19264T (=DSM 44701T), isolated from a smear-ripened cheese.</title>
        <authorList>
            <consortium name="US DOE Joint Genome Institute (JGI-PGF)"/>
            <person name="Walter F."/>
            <person name="Albersmeier A."/>
            <person name="Kalinowski J."/>
            <person name="Ruckert C."/>
        </authorList>
    </citation>
    <scope>NUCLEOTIDE SEQUENCE</scope>
    <source>
        <strain evidence="1">KCTC 12711</strain>
    </source>
</reference>
<accession>A0A918VSI5</accession>
<dbReference type="EMBL" id="BMXA01000008">
    <property type="protein sequence ID" value="GHA20386.1"/>
    <property type="molecule type" value="Genomic_DNA"/>
</dbReference>
<name>A0A918VSI5_9GAMM</name>
<dbReference type="AlphaFoldDB" id="A0A918VSI5"/>
<comment type="caution">
    <text evidence="1">The sequence shown here is derived from an EMBL/GenBank/DDBJ whole genome shotgun (WGS) entry which is preliminary data.</text>
</comment>
<organism evidence="1 2">
    <name type="scientific">Arenicella chitinivorans</name>
    <dbReference type="NCBI Taxonomy" id="1329800"/>
    <lineage>
        <taxon>Bacteria</taxon>
        <taxon>Pseudomonadati</taxon>
        <taxon>Pseudomonadota</taxon>
        <taxon>Gammaproteobacteria</taxon>
        <taxon>Arenicellales</taxon>
        <taxon>Arenicellaceae</taxon>
        <taxon>Arenicella</taxon>
    </lineage>
</organism>
<protein>
    <submittedName>
        <fullName evidence="1">Uncharacterized protein</fullName>
    </submittedName>
</protein>
<proteinExistence type="predicted"/>
<gene>
    <name evidence="1" type="ORF">GCM10008090_33020</name>
</gene>
<dbReference type="RefSeq" id="WP_189402816.1">
    <property type="nucleotide sequence ID" value="NZ_BMXA01000008.1"/>
</dbReference>
<keyword evidence="2" id="KW-1185">Reference proteome</keyword>
<reference evidence="1" key="2">
    <citation type="submission" date="2020-09" db="EMBL/GenBank/DDBJ databases">
        <authorList>
            <person name="Sun Q."/>
            <person name="Kim S."/>
        </authorList>
    </citation>
    <scope>NUCLEOTIDE SEQUENCE</scope>
    <source>
        <strain evidence="1">KCTC 12711</strain>
    </source>
</reference>
<evidence type="ECO:0000313" key="1">
    <source>
        <dbReference type="EMBL" id="GHA20386.1"/>
    </source>
</evidence>
<dbReference type="Proteomes" id="UP000614811">
    <property type="component" value="Unassembled WGS sequence"/>
</dbReference>
<sequence>MWGELHESKTINIELPEVISSGAANRMLKELGMTLHYDVYSFEAKEYENWQSQSLLYLQLRRNGLEVDAQDDFDEIEVSYLLATRPSSDQTLALKTIEKIIIKFNGVATYQGEKFEFKAVQNDWDSCNRYLLQEWGEEPGNKELRRMIEENYA</sequence>
<evidence type="ECO:0000313" key="2">
    <source>
        <dbReference type="Proteomes" id="UP000614811"/>
    </source>
</evidence>